<feature type="domain" description="PAS" evidence="9">
    <location>
        <begin position="250"/>
        <end position="295"/>
    </location>
</feature>
<dbReference type="InterPro" id="IPR011006">
    <property type="entry name" value="CheY-like_superfamily"/>
</dbReference>
<dbReference type="Proteomes" id="UP001449657">
    <property type="component" value="Chromosome"/>
</dbReference>
<dbReference type="InterPro" id="IPR000014">
    <property type="entry name" value="PAS"/>
</dbReference>
<gene>
    <name evidence="11" type="ORF">WJU22_14010</name>
</gene>
<dbReference type="RefSeq" id="WP_341838807.1">
    <property type="nucleotide sequence ID" value="NZ_CP149792.1"/>
</dbReference>
<sequence>MKWSKLLERQLSKYAPPQIIDDPGCERFLHAVNDSYLAYERDLELSERAFRISEEEYQSLNGRLSRELGNKQLSIVQLQDAVVQLTGSELAAGKDELLDILDVLKTEMIKRRKVEAELADTANRLALLIANLQAGVLVEDEHRTAVLANASFCRMFNIAGTPLEMVGRDCEKATEESSSLFKDPAALVARIHQLIRQQVPVVNDELELADGRVYERDYIPLFMDGVYRGHLWQCRDVTMRVEAANAVKKNEEKYRNIIDNMNLGLVEVDTLGIIRFTNQCFCEMSGYQADELMGQDPSLLFYDEAQARLLTEKGLLRESGVSDVYELEVRNKRGEPKWWLISGAPNYDDAGRFTGSIGIHLDITEHKQLEYELSQARIAAEESSRVKEAFLANMSHEMRTPMNAIINMCRQLARTQLDNRQRILLDTIDTASEHLLVVINDILDISKIEAGKLELETIPFRIYDMLKNVLLVVQPKADEKGLLLKLEVSSQMHPVLTGDPHRISQVLLNLLSNSIKFTDRGTVTLQVTPSGMKDGRQTIVFSVRDTGAGMDAEFLKKVFDKFSQQYRDTARKSGGTGLGMAICKQLVELMDGQISIFSEMGVGTEVTFWLSLETSTDAAVYTIDTEMPDKDALKGSRILMAEDNIMNRLVVRTILEAYQVELTEVENGYEAVRQLKVAGYDVVLMDVQMPVMNGYEATALIRRELKLDVPIIALTANAIKGESDRCIEAGMTGFVSKPFEENALIREIAISLQKNQLRRPASQSSDPQTAAPETLYDLAKLRKINDNTGFITQMVRMFRQQAVVSATEIRQAVDAGNWPAVRAAIHKVRPSVDAMGIAVLEADLLDLEQHAADNDASRRKLQHALEVLLQAAEQLRGQEGSFAD</sequence>
<keyword evidence="5" id="KW-0418">Kinase</keyword>
<feature type="domain" description="PAC" evidence="10">
    <location>
        <begin position="323"/>
        <end position="375"/>
    </location>
</feature>
<dbReference type="Pfam" id="PF02518">
    <property type="entry name" value="HATPase_c"/>
    <property type="match status" value="1"/>
</dbReference>
<dbReference type="SUPFAM" id="SSF55874">
    <property type="entry name" value="ATPase domain of HSP90 chaperone/DNA topoisomerase II/histidine kinase"/>
    <property type="match status" value="1"/>
</dbReference>
<dbReference type="SUPFAM" id="SSF47384">
    <property type="entry name" value="Homodimeric domain of signal transducing histidine kinase"/>
    <property type="match status" value="1"/>
</dbReference>
<dbReference type="InterPro" id="IPR001610">
    <property type="entry name" value="PAC"/>
</dbReference>
<dbReference type="SUPFAM" id="SSF55785">
    <property type="entry name" value="PYP-like sensor domain (PAS domain)"/>
    <property type="match status" value="2"/>
</dbReference>
<dbReference type="InterPro" id="IPR036890">
    <property type="entry name" value="HATPase_C_sf"/>
</dbReference>
<dbReference type="EMBL" id="CP150096">
    <property type="protein sequence ID" value="WZN44013.1"/>
    <property type="molecule type" value="Genomic_DNA"/>
</dbReference>
<feature type="domain" description="Histidine kinase" evidence="7">
    <location>
        <begin position="393"/>
        <end position="614"/>
    </location>
</feature>
<evidence type="ECO:0000256" key="3">
    <source>
        <dbReference type="ARBA" id="ARBA00022553"/>
    </source>
</evidence>
<dbReference type="InterPro" id="IPR036641">
    <property type="entry name" value="HPT_dom_sf"/>
</dbReference>
<evidence type="ECO:0000259" key="7">
    <source>
        <dbReference type="PROSITE" id="PS50109"/>
    </source>
</evidence>
<dbReference type="InterPro" id="IPR005467">
    <property type="entry name" value="His_kinase_dom"/>
</dbReference>
<dbReference type="SUPFAM" id="SSF52172">
    <property type="entry name" value="CheY-like"/>
    <property type="match status" value="1"/>
</dbReference>
<evidence type="ECO:0000256" key="5">
    <source>
        <dbReference type="ARBA" id="ARBA00022777"/>
    </source>
</evidence>
<dbReference type="Pfam" id="PF13426">
    <property type="entry name" value="PAS_9"/>
    <property type="match status" value="1"/>
</dbReference>
<keyword evidence="3 6" id="KW-0597">Phosphoprotein</keyword>
<dbReference type="CDD" id="cd00082">
    <property type="entry name" value="HisKA"/>
    <property type="match status" value="1"/>
</dbReference>
<feature type="modified residue" description="4-aspartylphosphate" evidence="6">
    <location>
        <position position="686"/>
    </location>
</feature>
<evidence type="ECO:0000259" key="8">
    <source>
        <dbReference type="PROSITE" id="PS50110"/>
    </source>
</evidence>
<dbReference type="SMART" id="SM00086">
    <property type="entry name" value="PAC"/>
    <property type="match status" value="1"/>
</dbReference>
<keyword evidence="11" id="KW-0547">Nucleotide-binding</keyword>
<dbReference type="CDD" id="cd17546">
    <property type="entry name" value="REC_hyHK_CKI1_RcsC-like"/>
    <property type="match status" value="1"/>
</dbReference>
<dbReference type="PROSITE" id="PS50110">
    <property type="entry name" value="RESPONSE_REGULATORY"/>
    <property type="match status" value="1"/>
</dbReference>
<dbReference type="InterPro" id="IPR001789">
    <property type="entry name" value="Sig_transdc_resp-reg_receiver"/>
</dbReference>
<evidence type="ECO:0000256" key="6">
    <source>
        <dbReference type="PROSITE-ProRule" id="PRU00169"/>
    </source>
</evidence>
<dbReference type="CDD" id="cd00130">
    <property type="entry name" value="PAS"/>
    <property type="match status" value="1"/>
</dbReference>
<evidence type="ECO:0000256" key="1">
    <source>
        <dbReference type="ARBA" id="ARBA00000085"/>
    </source>
</evidence>
<dbReference type="EC" id="2.7.13.3" evidence="2"/>
<dbReference type="Pfam" id="PF00072">
    <property type="entry name" value="Response_reg"/>
    <property type="match status" value="1"/>
</dbReference>
<dbReference type="InterPro" id="IPR035965">
    <property type="entry name" value="PAS-like_dom_sf"/>
</dbReference>
<dbReference type="InterPro" id="IPR004358">
    <property type="entry name" value="Sig_transdc_His_kin-like_C"/>
</dbReference>
<dbReference type="SMART" id="SM00091">
    <property type="entry name" value="PAS"/>
    <property type="match status" value="2"/>
</dbReference>
<dbReference type="PROSITE" id="PS50109">
    <property type="entry name" value="HIS_KIN"/>
    <property type="match status" value="1"/>
</dbReference>
<dbReference type="SMART" id="SM00448">
    <property type="entry name" value="REC"/>
    <property type="match status" value="1"/>
</dbReference>
<dbReference type="GO" id="GO:0005524">
    <property type="term" value="F:ATP binding"/>
    <property type="evidence" value="ECO:0007669"/>
    <property type="project" value="UniProtKB-KW"/>
</dbReference>
<dbReference type="Gene3D" id="3.30.450.20">
    <property type="entry name" value="PAS domain"/>
    <property type="match status" value="2"/>
</dbReference>
<dbReference type="SMART" id="SM00388">
    <property type="entry name" value="HisKA"/>
    <property type="match status" value="1"/>
</dbReference>
<keyword evidence="11" id="KW-0067">ATP-binding</keyword>
<name>A0ABZ2YXI6_9BACT</name>
<dbReference type="PRINTS" id="PR00344">
    <property type="entry name" value="BCTRLSENSOR"/>
</dbReference>
<evidence type="ECO:0000256" key="2">
    <source>
        <dbReference type="ARBA" id="ARBA00012438"/>
    </source>
</evidence>
<dbReference type="Pfam" id="PF00512">
    <property type="entry name" value="HisKA"/>
    <property type="match status" value="1"/>
</dbReference>
<dbReference type="Pfam" id="PF08448">
    <property type="entry name" value="PAS_4"/>
    <property type="match status" value="1"/>
</dbReference>
<dbReference type="CDD" id="cd16922">
    <property type="entry name" value="HATPase_EvgS-ArcB-TorS-like"/>
    <property type="match status" value="1"/>
</dbReference>
<accession>A0ABZ2YXI6</accession>
<evidence type="ECO:0000259" key="9">
    <source>
        <dbReference type="PROSITE" id="PS50112"/>
    </source>
</evidence>
<dbReference type="InterPro" id="IPR013656">
    <property type="entry name" value="PAS_4"/>
</dbReference>
<dbReference type="InterPro" id="IPR003661">
    <property type="entry name" value="HisK_dim/P_dom"/>
</dbReference>
<organism evidence="11 12">
    <name type="scientific">Chitinophaga caseinilytica</name>
    <dbReference type="NCBI Taxonomy" id="2267521"/>
    <lineage>
        <taxon>Bacteria</taxon>
        <taxon>Pseudomonadati</taxon>
        <taxon>Bacteroidota</taxon>
        <taxon>Chitinophagia</taxon>
        <taxon>Chitinophagales</taxon>
        <taxon>Chitinophagaceae</taxon>
        <taxon>Chitinophaga</taxon>
    </lineage>
</organism>
<keyword evidence="12" id="KW-1185">Reference proteome</keyword>
<dbReference type="NCBIfam" id="TIGR00229">
    <property type="entry name" value="sensory_box"/>
    <property type="match status" value="1"/>
</dbReference>
<dbReference type="Gene3D" id="3.30.565.10">
    <property type="entry name" value="Histidine kinase-like ATPase, C-terminal domain"/>
    <property type="match status" value="1"/>
</dbReference>
<evidence type="ECO:0000313" key="12">
    <source>
        <dbReference type="Proteomes" id="UP001449657"/>
    </source>
</evidence>
<evidence type="ECO:0000259" key="10">
    <source>
        <dbReference type="PROSITE" id="PS50113"/>
    </source>
</evidence>
<evidence type="ECO:0000313" key="11">
    <source>
        <dbReference type="EMBL" id="WZN44013.1"/>
    </source>
</evidence>
<dbReference type="InterPro" id="IPR003594">
    <property type="entry name" value="HATPase_dom"/>
</dbReference>
<keyword evidence="4" id="KW-0808">Transferase</keyword>
<dbReference type="PANTHER" id="PTHR43047">
    <property type="entry name" value="TWO-COMPONENT HISTIDINE PROTEIN KINASE"/>
    <property type="match status" value="1"/>
</dbReference>
<dbReference type="InterPro" id="IPR000700">
    <property type="entry name" value="PAS-assoc_C"/>
</dbReference>
<proteinExistence type="predicted"/>
<reference evidence="11 12" key="1">
    <citation type="submission" date="2024-03" db="EMBL/GenBank/DDBJ databases">
        <title>Chitinophaga caseinilytica sp. nov., a casein hydrolysing bacterium isolated from forest soil.</title>
        <authorList>
            <person name="Lee D.S."/>
            <person name="Han D.M."/>
            <person name="Baek J.H."/>
            <person name="Choi D.G."/>
            <person name="Jeon J.H."/>
            <person name="Jeon C.O."/>
        </authorList>
    </citation>
    <scope>NUCLEOTIDE SEQUENCE [LARGE SCALE GENOMIC DNA]</scope>
    <source>
        <strain evidence="11 12">KACC 19118</strain>
    </source>
</reference>
<dbReference type="SUPFAM" id="SSF47226">
    <property type="entry name" value="Histidine-containing phosphotransfer domain, HPT domain"/>
    <property type="match status" value="1"/>
</dbReference>
<dbReference type="PROSITE" id="PS50113">
    <property type="entry name" value="PAC"/>
    <property type="match status" value="1"/>
</dbReference>
<comment type="catalytic activity">
    <reaction evidence="1">
        <text>ATP + protein L-histidine = ADP + protein N-phospho-L-histidine.</text>
        <dbReference type="EC" id="2.7.13.3"/>
    </reaction>
</comment>
<feature type="domain" description="Response regulatory" evidence="8">
    <location>
        <begin position="637"/>
        <end position="752"/>
    </location>
</feature>
<dbReference type="InterPro" id="IPR036097">
    <property type="entry name" value="HisK_dim/P_sf"/>
</dbReference>
<dbReference type="Gene3D" id="1.20.120.160">
    <property type="entry name" value="HPT domain"/>
    <property type="match status" value="1"/>
</dbReference>
<evidence type="ECO:0000256" key="4">
    <source>
        <dbReference type="ARBA" id="ARBA00022679"/>
    </source>
</evidence>
<protein>
    <recommendedName>
        <fullName evidence="2">histidine kinase</fullName>
        <ecNumber evidence="2">2.7.13.3</ecNumber>
    </recommendedName>
</protein>
<dbReference type="SMART" id="SM00387">
    <property type="entry name" value="HATPase_c"/>
    <property type="match status" value="1"/>
</dbReference>
<dbReference type="PROSITE" id="PS50112">
    <property type="entry name" value="PAS"/>
    <property type="match status" value="1"/>
</dbReference>
<dbReference type="Gene3D" id="3.40.50.2300">
    <property type="match status" value="1"/>
</dbReference>
<dbReference type="Gene3D" id="1.10.287.130">
    <property type="match status" value="1"/>
</dbReference>